<gene>
    <name evidence="2" type="ORF">BTN82_06725</name>
</gene>
<dbReference type="Proteomes" id="UP000185578">
    <property type="component" value="Unassembled WGS sequence"/>
</dbReference>
<reference evidence="2 3" key="1">
    <citation type="submission" date="2016-12" db="EMBL/GenBank/DDBJ databases">
        <authorList>
            <person name="Song W.-J."/>
            <person name="Kurnit D.M."/>
        </authorList>
    </citation>
    <scope>NUCLEOTIDE SEQUENCE [LARGE SCALE GENOMIC DNA]</scope>
    <source>
        <strain evidence="2 3">PCL1601</strain>
    </source>
</reference>
<dbReference type="CDD" id="cd01948">
    <property type="entry name" value="EAL"/>
    <property type="match status" value="1"/>
</dbReference>
<dbReference type="PROSITE" id="PS50883">
    <property type="entry name" value="EAL"/>
    <property type="match status" value="1"/>
</dbReference>
<dbReference type="AlphaFoldDB" id="A0A1Q8EV47"/>
<dbReference type="SMART" id="SM00052">
    <property type="entry name" value="EAL"/>
    <property type="match status" value="1"/>
</dbReference>
<dbReference type="EMBL" id="MSCT01000006">
    <property type="protein sequence ID" value="OLF55633.1"/>
    <property type="molecule type" value="Genomic_DNA"/>
</dbReference>
<proteinExistence type="predicted"/>
<dbReference type="Gene3D" id="3.20.20.450">
    <property type="entry name" value="EAL domain"/>
    <property type="match status" value="1"/>
</dbReference>
<dbReference type="RefSeq" id="WP_075118378.1">
    <property type="nucleotide sequence ID" value="NZ_MSCT01000006.1"/>
</dbReference>
<sequence length="134" mass="14753">MTTEGGLRVMLQPQYDLANHRVVGAEALIRWRHPLHGDIPLSILIPMVDKLGLDLLLFSYIEKTVIEVLGILDRQNIDIPIAINASARTLFAAGLATKMHKAGLPARRLKIELTEQIIPDNELALSASIMALLS</sequence>
<dbReference type="InterPro" id="IPR035919">
    <property type="entry name" value="EAL_sf"/>
</dbReference>
<dbReference type="GO" id="GO:0071111">
    <property type="term" value="F:cyclic-guanylate-specific phosphodiesterase activity"/>
    <property type="evidence" value="ECO:0007669"/>
    <property type="project" value="InterPro"/>
</dbReference>
<accession>A0A1Q8EV47</accession>
<dbReference type="InterPro" id="IPR050706">
    <property type="entry name" value="Cyclic-di-GMP_PDE-like"/>
</dbReference>
<dbReference type="SUPFAM" id="SSF141868">
    <property type="entry name" value="EAL domain-like"/>
    <property type="match status" value="1"/>
</dbReference>
<evidence type="ECO:0000313" key="3">
    <source>
        <dbReference type="Proteomes" id="UP000185578"/>
    </source>
</evidence>
<dbReference type="PANTHER" id="PTHR33121:SF70">
    <property type="entry name" value="SIGNALING PROTEIN YKOW"/>
    <property type="match status" value="1"/>
</dbReference>
<organism evidence="2 3">
    <name type="scientific">Pseudomonas chlororaphis</name>
    <dbReference type="NCBI Taxonomy" id="587753"/>
    <lineage>
        <taxon>Bacteria</taxon>
        <taxon>Pseudomonadati</taxon>
        <taxon>Pseudomonadota</taxon>
        <taxon>Gammaproteobacteria</taxon>
        <taxon>Pseudomonadales</taxon>
        <taxon>Pseudomonadaceae</taxon>
        <taxon>Pseudomonas</taxon>
    </lineage>
</organism>
<dbReference type="PANTHER" id="PTHR33121">
    <property type="entry name" value="CYCLIC DI-GMP PHOSPHODIESTERASE PDEF"/>
    <property type="match status" value="1"/>
</dbReference>
<dbReference type="InterPro" id="IPR001633">
    <property type="entry name" value="EAL_dom"/>
</dbReference>
<evidence type="ECO:0000259" key="1">
    <source>
        <dbReference type="PROSITE" id="PS50883"/>
    </source>
</evidence>
<protein>
    <recommendedName>
        <fullName evidence="1">EAL domain-containing protein</fullName>
    </recommendedName>
</protein>
<dbReference type="Pfam" id="PF00563">
    <property type="entry name" value="EAL"/>
    <property type="match status" value="1"/>
</dbReference>
<feature type="domain" description="EAL" evidence="1">
    <location>
        <begin position="1"/>
        <end position="134"/>
    </location>
</feature>
<comment type="caution">
    <text evidence="2">The sequence shown here is derived from an EMBL/GenBank/DDBJ whole genome shotgun (WGS) entry which is preliminary data.</text>
</comment>
<name>A0A1Q8EV47_9PSED</name>
<evidence type="ECO:0000313" key="2">
    <source>
        <dbReference type="EMBL" id="OLF55633.1"/>
    </source>
</evidence>